<dbReference type="PANTHER" id="PTHR40644">
    <property type="entry name" value="UPF0653 PROTEIN C607.02C"/>
    <property type="match status" value="1"/>
</dbReference>
<protein>
    <submittedName>
        <fullName evidence="2">Conserved fungal protein</fullName>
    </submittedName>
</protein>
<reference evidence="2 3" key="1">
    <citation type="submission" date="2016-02" db="EMBL/GenBank/DDBJ databases">
        <title>Complete genome sequence and transcriptome regulation of the pentose utilising yeast Sugiyamaella lignohabitans.</title>
        <authorList>
            <person name="Bellasio M."/>
            <person name="Peymann A."/>
            <person name="Valli M."/>
            <person name="Sipitzky M."/>
            <person name="Graf A."/>
            <person name="Sauer M."/>
            <person name="Marx H."/>
            <person name="Mattanovich D."/>
        </authorList>
    </citation>
    <scope>NUCLEOTIDE SEQUENCE [LARGE SCALE GENOMIC DNA]</scope>
    <source>
        <strain evidence="2 3">CBS 10342</strain>
    </source>
</reference>
<name>A0A161HI16_9ASCO</name>
<organism evidence="2 3">
    <name type="scientific">Sugiyamaella lignohabitans</name>
    <dbReference type="NCBI Taxonomy" id="796027"/>
    <lineage>
        <taxon>Eukaryota</taxon>
        <taxon>Fungi</taxon>
        <taxon>Dikarya</taxon>
        <taxon>Ascomycota</taxon>
        <taxon>Saccharomycotina</taxon>
        <taxon>Dipodascomycetes</taxon>
        <taxon>Dipodascales</taxon>
        <taxon>Trichomonascaceae</taxon>
        <taxon>Sugiyamaella</taxon>
    </lineage>
</organism>
<dbReference type="RefSeq" id="XP_018734464.1">
    <property type="nucleotide sequence ID" value="XM_018879079.1"/>
</dbReference>
<keyword evidence="3" id="KW-1185">Reference proteome</keyword>
<dbReference type="Proteomes" id="UP000189580">
    <property type="component" value="Chromosome a"/>
</dbReference>
<sequence>MPRKRARNPLKRKQVDFDTAPSVLINPKKVSKKNKAASKPTQNGDDMEDDMPKEFKRLMNWSNKKQGKVAKGTEGEERGRSRTRESTSSVASISNTTPAADLKILPGERMSDFSRRVNEALPLVKARKGSPSRADKRKARKRAKDEANSRKKKDDDDDDDNDEDDEDQKPKKGKREPSPDPWAHLESKKPKFGDVADRPPELNLPTKLLRNVPKSAGSLARRVILEEERDRVIQSYRALMEQKRGGDVL</sequence>
<dbReference type="PANTHER" id="PTHR40644:SF1">
    <property type="entry name" value="UPF0653 PROTEIN C607.02C"/>
    <property type="match status" value="1"/>
</dbReference>
<evidence type="ECO:0000313" key="2">
    <source>
        <dbReference type="EMBL" id="ANB11987.1"/>
    </source>
</evidence>
<proteinExistence type="predicted"/>
<feature type="compositionally biased region" description="Basic and acidic residues" evidence="1">
    <location>
        <begin position="109"/>
        <end position="118"/>
    </location>
</feature>
<feature type="compositionally biased region" description="Basic residues" evidence="1">
    <location>
        <begin position="125"/>
        <end position="142"/>
    </location>
</feature>
<gene>
    <name evidence="2" type="primary">tam14</name>
    <name evidence="2" type="ORF">AWJ20_215</name>
</gene>
<feature type="compositionally biased region" description="Basic and acidic residues" evidence="1">
    <location>
        <begin position="71"/>
        <end position="85"/>
    </location>
</feature>
<dbReference type="EMBL" id="CP014501">
    <property type="protein sequence ID" value="ANB11987.1"/>
    <property type="molecule type" value="Genomic_DNA"/>
</dbReference>
<dbReference type="KEGG" id="slb:AWJ20_215"/>
<feature type="compositionally biased region" description="Basic and acidic residues" evidence="1">
    <location>
        <begin position="143"/>
        <end position="154"/>
    </location>
</feature>
<accession>A0A161HI16</accession>
<dbReference type="OrthoDB" id="5876637at2759"/>
<feature type="region of interest" description="Disordered" evidence="1">
    <location>
        <begin position="1"/>
        <end position="203"/>
    </location>
</feature>
<feature type="compositionally biased region" description="Basic and acidic residues" evidence="1">
    <location>
        <begin position="175"/>
        <end position="200"/>
    </location>
</feature>
<dbReference type="GeneID" id="30034029"/>
<dbReference type="AlphaFoldDB" id="A0A161HI16"/>
<feature type="compositionally biased region" description="Basic residues" evidence="1">
    <location>
        <begin position="1"/>
        <end position="12"/>
    </location>
</feature>
<evidence type="ECO:0000313" key="3">
    <source>
        <dbReference type="Proteomes" id="UP000189580"/>
    </source>
</evidence>
<evidence type="ECO:0000256" key="1">
    <source>
        <dbReference type="SAM" id="MobiDB-lite"/>
    </source>
</evidence>
<feature type="compositionally biased region" description="Acidic residues" evidence="1">
    <location>
        <begin position="155"/>
        <end position="167"/>
    </location>
</feature>